<proteinExistence type="predicted"/>
<dbReference type="AlphaFoldDB" id="A0A0F3RFL0"/>
<name>A0A0F3RFL0_9RICK</name>
<comment type="caution">
    <text evidence="1">The sequence shown here is derived from an EMBL/GenBank/DDBJ whole genome shotgun (WGS) entry which is preliminary data.</text>
</comment>
<dbReference type="PATRIC" id="fig|1268837.3.peg.1732"/>
<keyword evidence="2" id="KW-1185">Reference proteome</keyword>
<dbReference type="Proteomes" id="UP000033736">
    <property type="component" value="Unassembled WGS sequence"/>
</dbReference>
<evidence type="ECO:0000313" key="2">
    <source>
        <dbReference type="Proteomes" id="UP000033736"/>
    </source>
</evidence>
<sequence length="81" mass="8937">MDNKAVEDFMIESAEARGKARGMQISRNEGMQIGEARGKVEGEYNKSIEIAKNILAAGSDYDFIAKVTGLSIDEINKLRNE</sequence>
<reference evidence="1 2" key="1">
    <citation type="submission" date="2015-01" db="EMBL/GenBank/DDBJ databases">
        <title>Genome Sequencing of Rickettsiales /home/snadendla/prok_pipe/test/illegal_ec_num.txt.</title>
        <authorList>
            <person name="Daugherty S.C."/>
            <person name="Su Q."/>
            <person name="Abolude K."/>
            <person name="Beier-Sexton M."/>
            <person name="Carlyon J.A."/>
            <person name="Carter R."/>
            <person name="Day N.P."/>
            <person name="Dumler S.J."/>
            <person name="Dyachenko V."/>
            <person name="Godinez A."/>
            <person name="Kurtti T.J."/>
            <person name="Lichay M."/>
            <person name="Mullins K.E."/>
            <person name="Ott S."/>
            <person name="Pappas-Brown V."/>
            <person name="Paris D.H."/>
            <person name="Patel P."/>
            <person name="Richards A.L."/>
            <person name="Sadzewicz L."/>
            <person name="Sears K."/>
            <person name="Seidman D."/>
            <person name="Sengamalay N."/>
            <person name="Stenos J."/>
            <person name="Tallon L.J."/>
            <person name="Vincent G."/>
            <person name="Fraser C.M."/>
            <person name="Munderloh U."/>
            <person name="Dunning-Hotopp J.C."/>
        </authorList>
    </citation>
    <scope>NUCLEOTIDE SEQUENCE [LARGE SCALE GENOMIC DNA]</scope>
    <source>
        <strain evidence="1 2">T170-B</strain>
    </source>
</reference>
<protein>
    <submittedName>
        <fullName evidence="1">Putative transposase</fullName>
    </submittedName>
</protein>
<organism evidence="1 2">
    <name type="scientific">Rickettsia argasii T170-B</name>
    <dbReference type="NCBI Taxonomy" id="1268837"/>
    <lineage>
        <taxon>Bacteria</taxon>
        <taxon>Pseudomonadati</taxon>
        <taxon>Pseudomonadota</taxon>
        <taxon>Alphaproteobacteria</taxon>
        <taxon>Rickettsiales</taxon>
        <taxon>Rickettsiaceae</taxon>
        <taxon>Rickettsieae</taxon>
        <taxon>Rickettsia</taxon>
        <taxon>spotted fever group</taxon>
    </lineage>
</organism>
<dbReference type="EMBL" id="LAOQ01000007">
    <property type="protein sequence ID" value="KJW03979.1"/>
    <property type="molecule type" value="Genomic_DNA"/>
</dbReference>
<accession>A0A0F3RFL0</accession>
<evidence type="ECO:0000313" key="1">
    <source>
        <dbReference type="EMBL" id="KJW03979.1"/>
    </source>
</evidence>
<gene>
    <name evidence="1" type="primary">tnE</name>
    <name evidence="1" type="ORF">RAT170B_1506</name>
</gene>